<comment type="similarity">
    <text evidence="1">Belongs to the short-chain dehydrogenases/reductases (SDR) family.</text>
</comment>
<dbReference type="PRINTS" id="PR00081">
    <property type="entry name" value="GDHRDH"/>
</dbReference>
<dbReference type="PROSITE" id="PS00061">
    <property type="entry name" value="ADH_SHORT"/>
    <property type="match status" value="1"/>
</dbReference>
<dbReference type="Gene3D" id="3.40.50.720">
    <property type="entry name" value="NAD(P)-binding Rossmann-like Domain"/>
    <property type="match status" value="1"/>
</dbReference>
<dbReference type="EC" id="1.-.-.-" evidence="3"/>
<dbReference type="Proteomes" id="UP000315724">
    <property type="component" value="Chromosome"/>
</dbReference>
<dbReference type="EMBL" id="CP036267">
    <property type="protein sequence ID" value="QDT34182.1"/>
    <property type="molecule type" value="Genomic_DNA"/>
</dbReference>
<evidence type="ECO:0000313" key="3">
    <source>
        <dbReference type="EMBL" id="QDT34182.1"/>
    </source>
</evidence>
<keyword evidence="2 3" id="KW-0560">Oxidoreductase</keyword>
<evidence type="ECO:0000313" key="4">
    <source>
        <dbReference type="Proteomes" id="UP000315724"/>
    </source>
</evidence>
<evidence type="ECO:0000256" key="1">
    <source>
        <dbReference type="ARBA" id="ARBA00006484"/>
    </source>
</evidence>
<keyword evidence="4" id="KW-1185">Reference proteome</keyword>
<name>A0A517QRC5_9PLAN</name>
<dbReference type="RefSeq" id="WP_145201717.1">
    <property type="nucleotide sequence ID" value="NZ_CP036267.1"/>
</dbReference>
<dbReference type="PANTHER" id="PTHR43639:SF1">
    <property type="entry name" value="SHORT-CHAIN DEHYDROGENASE_REDUCTASE FAMILY PROTEIN"/>
    <property type="match status" value="1"/>
</dbReference>
<dbReference type="KEGG" id="tpol:Mal48_34420"/>
<dbReference type="Pfam" id="PF13561">
    <property type="entry name" value="adh_short_C2"/>
    <property type="match status" value="1"/>
</dbReference>
<protein>
    <submittedName>
        <fullName evidence="3">General stress protein 39</fullName>
        <ecNumber evidence="3">1.-.-.-</ecNumber>
    </submittedName>
</protein>
<reference evidence="3 4" key="1">
    <citation type="submission" date="2019-02" db="EMBL/GenBank/DDBJ databases">
        <title>Deep-cultivation of Planctomycetes and their phenomic and genomic characterization uncovers novel biology.</title>
        <authorList>
            <person name="Wiegand S."/>
            <person name="Jogler M."/>
            <person name="Boedeker C."/>
            <person name="Pinto D."/>
            <person name="Vollmers J."/>
            <person name="Rivas-Marin E."/>
            <person name="Kohn T."/>
            <person name="Peeters S.H."/>
            <person name="Heuer A."/>
            <person name="Rast P."/>
            <person name="Oberbeckmann S."/>
            <person name="Bunk B."/>
            <person name="Jeske O."/>
            <person name="Meyerdierks A."/>
            <person name="Storesund J.E."/>
            <person name="Kallscheuer N."/>
            <person name="Luecker S."/>
            <person name="Lage O.M."/>
            <person name="Pohl T."/>
            <person name="Merkel B.J."/>
            <person name="Hornburger P."/>
            <person name="Mueller R.-W."/>
            <person name="Bruemmer F."/>
            <person name="Labrenz M."/>
            <person name="Spormann A.M."/>
            <person name="Op den Camp H."/>
            <person name="Overmann J."/>
            <person name="Amann R."/>
            <person name="Jetten M.S.M."/>
            <person name="Mascher T."/>
            <person name="Medema M.H."/>
            <person name="Devos D.P."/>
            <person name="Kaster A.-K."/>
            <person name="Ovreas L."/>
            <person name="Rohde M."/>
            <person name="Galperin M.Y."/>
            <person name="Jogler C."/>
        </authorList>
    </citation>
    <scope>NUCLEOTIDE SEQUENCE [LARGE SCALE GENOMIC DNA]</scope>
    <source>
        <strain evidence="3 4">Mal48</strain>
    </source>
</reference>
<dbReference type="NCBIfam" id="NF006384">
    <property type="entry name" value="PRK08628.1"/>
    <property type="match status" value="1"/>
</dbReference>
<dbReference type="InterPro" id="IPR036291">
    <property type="entry name" value="NAD(P)-bd_dom_sf"/>
</dbReference>
<dbReference type="PRINTS" id="PR00080">
    <property type="entry name" value="SDRFAMILY"/>
</dbReference>
<dbReference type="CDD" id="cd05233">
    <property type="entry name" value="SDR_c"/>
    <property type="match status" value="1"/>
</dbReference>
<dbReference type="AlphaFoldDB" id="A0A517QRC5"/>
<organism evidence="3 4">
    <name type="scientific">Thalassoglobus polymorphus</name>
    <dbReference type="NCBI Taxonomy" id="2527994"/>
    <lineage>
        <taxon>Bacteria</taxon>
        <taxon>Pseudomonadati</taxon>
        <taxon>Planctomycetota</taxon>
        <taxon>Planctomycetia</taxon>
        <taxon>Planctomycetales</taxon>
        <taxon>Planctomycetaceae</taxon>
        <taxon>Thalassoglobus</taxon>
    </lineage>
</organism>
<dbReference type="InterPro" id="IPR002347">
    <property type="entry name" value="SDR_fam"/>
</dbReference>
<evidence type="ECO:0000256" key="2">
    <source>
        <dbReference type="ARBA" id="ARBA00023002"/>
    </source>
</evidence>
<dbReference type="FunFam" id="3.40.50.720:FF:000084">
    <property type="entry name" value="Short-chain dehydrogenase reductase"/>
    <property type="match status" value="1"/>
</dbReference>
<gene>
    <name evidence="3" type="primary">ydaD</name>
    <name evidence="3" type="ORF">Mal48_34420</name>
</gene>
<dbReference type="GO" id="GO:0016491">
    <property type="term" value="F:oxidoreductase activity"/>
    <property type="evidence" value="ECO:0007669"/>
    <property type="project" value="UniProtKB-KW"/>
</dbReference>
<dbReference type="SUPFAM" id="SSF51735">
    <property type="entry name" value="NAD(P)-binding Rossmann-fold domains"/>
    <property type="match status" value="1"/>
</dbReference>
<proteinExistence type="inferred from homology"/>
<sequence>MDLKLQGKVALVTGGSKGIGLGIVRSLISEGVKVANVNRSEKEGRLLEQEYAKQGQDCVFIQGDLTDLAACKNAVEKTVERFGRIDILVNNAGVNDGVGLDEGPEAFMTSLQRNLVHYYAMAHYALDTLKASQGTIINIGSKVCETGQGGTSGYAASKGGVNGLTREWAVDLAPHGVRVNAVLPAETWTPLYENCLAAMPDPEQAKREIEQLIPLGKRFTTIEELADMVVFLASPRSSHTTGQIIFVDGGYTHFDRKCTIPSDVASFGSANET</sequence>
<dbReference type="PANTHER" id="PTHR43639">
    <property type="entry name" value="OXIDOREDUCTASE, SHORT-CHAIN DEHYDROGENASE/REDUCTASE FAMILY (AFU_ORTHOLOGUE AFUA_5G02870)"/>
    <property type="match status" value="1"/>
</dbReference>
<dbReference type="OrthoDB" id="266183at2"/>
<accession>A0A517QRC5</accession>
<dbReference type="InterPro" id="IPR020904">
    <property type="entry name" value="Sc_DH/Rdtase_CS"/>
</dbReference>